<organism evidence="3 4">
    <name type="scientific">Shimia marina</name>
    <dbReference type="NCBI Taxonomy" id="321267"/>
    <lineage>
        <taxon>Bacteria</taxon>
        <taxon>Pseudomonadati</taxon>
        <taxon>Pseudomonadota</taxon>
        <taxon>Alphaproteobacteria</taxon>
        <taxon>Rhodobacterales</taxon>
        <taxon>Roseobacteraceae</taxon>
    </lineage>
</organism>
<keyword evidence="2" id="KW-1133">Transmembrane helix</keyword>
<dbReference type="RefSeq" id="WP_144432554.1">
    <property type="nucleotide sequence ID" value="NZ_CYPW01000020.1"/>
</dbReference>
<dbReference type="EMBL" id="CYPW01000020">
    <property type="protein sequence ID" value="CUH52687.1"/>
    <property type="molecule type" value="Genomic_DNA"/>
</dbReference>
<feature type="region of interest" description="Disordered" evidence="1">
    <location>
        <begin position="1"/>
        <end position="21"/>
    </location>
</feature>
<keyword evidence="2" id="KW-0812">Transmembrane</keyword>
<dbReference type="AlphaFoldDB" id="A0A0P1EQF1"/>
<protein>
    <submittedName>
        <fullName evidence="3">Uncharacterized protein</fullName>
    </submittedName>
</protein>
<keyword evidence="4" id="KW-1185">Reference proteome</keyword>
<evidence type="ECO:0000313" key="3">
    <source>
        <dbReference type="EMBL" id="CUH52687.1"/>
    </source>
</evidence>
<dbReference type="Proteomes" id="UP000054823">
    <property type="component" value="Unassembled WGS sequence"/>
</dbReference>
<evidence type="ECO:0000256" key="2">
    <source>
        <dbReference type="SAM" id="Phobius"/>
    </source>
</evidence>
<name>A0A0P1EQF1_9RHOB</name>
<accession>A0A0P1EQF1</accession>
<proteinExistence type="predicted"/>
<sequence length="158" mass="17168">MTRIKGTSTDDGEETITPTTSDGSRCVEAIFSLDDGASNYGVTDRKANSELSVVRHSGPHCDCCDELADNEAPTTGLPDWVKKAMAHLDDIRCTNPAFAPVGGVIELGEGYNAKGELIDGQPNVPPRRISYNDFLAIKLPVWAVIVTVFFAWVQRLTR</sequence>
<evidence type="ECO:0000256" key="1">
    <source>
        <dbReference type="SAM" id="MobiDB-lite"/>
    </source>
</evidence>
<gene>
    <name evidence="3" type="ORF">SHM7688_02134</name>
</gene>
<reference evidence="3 4" key="1">
    <citation type="submission" date="2015-09" db="EMBL/GenBank/DDBJ databases">
        <authorList>
            <consortium name="Swine Surveillance"/>
        </authorList>
    </citation>
    <scope>NUCLEOTIDE SEQUENCE [LARGE SCALE GENOMIC DNA]</scope>
    <source>
        <strain evidence="3 4">CECT 7688</strain>
    </source>
</reference>
<feature type="transmembrane region" description="Helical" evidence="2">
    <location>
        <begin position="135"/>
        <end position="153"/>
    </location>
</feature>
<keyword evidence="2" id="KW-0472">Membrane</keyword>
<evidence type="ECO:0000313" key="4">
    <source>
        <dbReference type="Proteomes" id="UP000054823"/>
    </source>
</evidence>